<comment type="similarity">
    <text evidence="1">Belongs to the peptidase C1 family.</text>
</comment>
<dbReference type="eggNOG" id="KOG1542">
    <property type="taxonomic scope" value="Eukaryota"/>
</dbReference>
<feature type="region of interest" description="Disordered" evidence="2">
    <location>
        <begin position="1"/>
        <end position="28"/>
    </location>
</feature>
<dbReference type="InterPro" id="IPR000668">
    <property type="entry name" value="Peptidase_C1A_C"/>
</dbReference>
<accession>E1Z2M0</accession>
<feature type="region of interest" description="Disordered" evidence="2">
    <location>
        <begin position="610"/>
        <end position="719"/>
    </location>
</feature>
<dbReference type="RefSeq" id="XP_005852125.1">
    <property type="nucleotide sequence ID" value="XM_005852063.1"/>
</dbReference>
<feature type="compositionally biased region" description="Pro residues" evidence="2">
    <location>
        <begin position="640"/>
        <end position="664"/>
    </location>
</feature>
<dbReference type="PANTHER" id="PTHR12411">
    <property type="entry name" value="CYSTEINE PROTEASE FAMILY C1-RELATED"/>
    <property type="match status" value="1"/>
</dbReference>
<dbReference type="InterPro" id="IPR000169">
    <property type="entry name" value="Pept_cys_AS"/>
</dbReference>
<dbReference type="InParanoid" id="E1Z2M0"/>
<name>E1Z2M0_CHLVA</name>
<dbReference type="GO" id="GO:0006508">
    <property type="term" value="P:proteolysis"/>
    <property type="evidence" value="ECO:0007669"/>
    <property type="project" value="InterPro"/>
</dbReference>
<dbReference type="Proteomes" id="UP000008141">
    <property type="component" value="Unassembled WGS sequence"/>
</dbReference>
<dbReference type="EMBL" id="GL433835">
    <property type="protein sequence ID" value="EFN60023.1"/>
    <property type="molecule type" value="Genomic_DNA"/>
</dbReference>
<feature type="compositionally biased region" description="Low complexity" evidence="2">
    <location>
        <begin position="677"/>
        <end position="701"/>
    </location>
</feature>
<dbReference type="InterPro" id="IPR013128">
    <property type="entry name" value="Peptidase_C1A"/>
</dbReference>
<evidence type="ECO:0000256" key="1">
    <source>
        <dbReference type="ARBA" id="ARBA00008455"/>
    </source>
</evidence>
<dbReference type="InterPro" id="IPR038765">
    <property type="entry name" value="Papain-like_cys_pep_sf"/>
</dbReference>
<dbReference type="Pfam" id="PF00112">
    <property type="entry name" value="Peptidase_C1"/>
    <property type="match status" value="1"/>
</dbReference>
<dbReference type="KEGG" id="cvr:CHLNCDRAFT_133216"/>
<dbReference type="Gene3D" id="3.90.70.10">
    <property type="entry name" value="Cysteine proteinases"/>
    <property type="match status" value="1"/>
</dbReference>
<dbReference type="CDD" id="cd02248">
    <property type="entry name" value="Peptidase_C1A"/>
    <property type="match status" value="1"/>
</dbReference>
<dbReference type="InterPro" id="IPR039417">
    <property type="entry name" value="Peptidase_C1A_papain-like"/>
</dbReference>
<dbReference type="OrthoDB" id="10253408at2759"/>
<feature type="signal peptide" evidence="3">
    <location>
        <begin position="1"/>
        <end position="47"/>
    </location>
</feature>
<dbReference type="AlphaFoldDB" id="E1Z2M0"/>
<proteinExistence type="inferred from homology"/>
<feature type="chain" id="PRO_5003155565" description="Peptidase C1A papain C-terminal domain-containing protein" evidence="3">
    <location>
        <begin position="48"/>
        <end position="719"/>
    </location>
</feature>
<evidence type="ECO:0000256" key="3">
    <source>
        <dbReference type="SAM" id="SignalP"/>
    </source>
</evidence>
<keyword evidence="3" id="KW-0732">Signal</keyword>
<evidence type="ECO:0000256" key="2">
    <source>
        <dbReference type="SAM" id="MobiDB-lite"/>
    </source>
</evidence>
<dbReference type="GeneID" id="17359516"/>
<dbReference type="PROSITE" id="PS00139">
    <property type="entry name" value="THIOL_PROTEASE_CYS"/>
    <property type="match status" value="1"/>
</dbReference>
<feature type="compositionally biased region" description="Pro residues" evidence="2">
    <location>
        <begin position="16"/>
        <end position="25"/>
    </location>
</feature>
<reference evidence="5 6" key="1">
    <citation type="journal article" date="2010" name="Plant Cell">
        <title>The Chlorella variabilis NC64A genome reveals adaptation to photosymbiosis, coevolution with viruses, and cryptic sex.</title>
        <authorList>
            <person name="Blanc G."/>
            <person name="Duncan G."/>
            <person name="Agarkova I."/>
            <person name="Borodovsky M."/>
            <person name="Gurnon J."/>
            <person name="Kuo A."/>
            <person name="Lindquist E."/>
            <person name="Lucas S."/>
            <person name="Pangilinan J."/>
            <person name="Polle J."/>
            <person name="Salamov A."/>
            <person name="Terry A."/>
            <person name="Yamada T."/>
            <person name="Dunigan D.D."/>
            <person name="Grigoriev I.V."/>
            <person name="Claverie J.M."/>
            <person name="Van Etten J.L."/>
        </authorList>
    </citation>
    <scope>NUCLEOTIDE SEQUENCE [LARGE SCALE GENOMIC DNA]</scope>
    <source>
        <strain evidence="5 6">NC64A</strain>
    </source>
</reference>
<evidence type="ECO:0000313" key="5">
    <source>
        <dbReference type="EMBL" id="EFN60023.1"/>
    </source>
</evidence>
<keyword evidence="6" id="KW-1185">Reference proteome</keyword>
<dbReference type="SMART" id="SM00645">
    <property type="entry name" value="Pept_C1"/>
    <property type="match status" value="1"/>
</dbReference>
<evidence type="ECO:0000259" key="4">
    <source>
        <dbReference type="SMART" id="SM00645"/>
    </source>
</evidence>
<evidence type="ECO:0000313" key="6">
    <source>
        <dbReference type="Proteomes" id="UP000008141"/>
    </source>
</evidence>
<dbReference type="PRINTS" id="PR00705">
    <property type="entry name" value="PAPAIN"/>
</dbReference>
<sequence>MSAGCASRLLGATAPSRPPTPPPRDMPQLRPLAPCLGLLLLLALVLGSSGAGASGNDLNIQIQVGIDTDYIGSPANLTVDPSLLALIPQHLDIRPRYNLVYRFTVPFKPMAGMCVGVQQGRNVSVSGTASTTVPGFPPRQISSNDTLWVLGATAPCNSTLQDTGSQAAPATFQALAQRRVSADVPANISYHVLFCNQGDEYCLLYRITKWACYEGRCRVSPDRSLALAPLQLFNYTSASDMERTFGFLAGLIQLGYSDAFIKSVYREWQLYCGIEYSTTDALNSFYTKFKETIAVIYNKAKDNVDESIPGLTIFSDYSQADYADLVLTTVPPPQNGTANGTSSGRRRSLAAAGGARRRLLADLPARFDWRDKGKVTDVKDQSVCGSCWAFAATASIESKLLIELGLTAERAGNLDLSEQQAVSCTDWDCNGGHSVDVFSMGESLRVLPEAEWAYASGLSLLKGSCDVKARAASNPGIEVTVEGYDEYWWPPQTREHLMELLVTQGPIVVYMDATSLQWYSSGVVKASECSSNYNHVVLLVGYDTSDAGGAGSWILKNSWSKWFGDDGFFRLSMEEGSNGYGTCGVFTFAFYLRGVALTRGALTATTALASPATSPAVPKTSATSPSFSEASATSPAPKTAAPPPNPKTAAPPPTPKTAAPPPTPKTASPPTSPIAPPAAAAATPQAATSTTKAATAASAAAVQDESERSEEAVKGRHCL</sequence>
<feature type="domain" description="Peptidase C1A papain C-terminal" evidence="4">
    <location>
        <begin position="363"/>
        <end position="593"/>
    </location>
</feature>
<gene>
    <name evidence="5" type="ORF">CHLNCDRAFT_133216</name>
</gene>
<protein>
    <recommendedName>
        <fullName evidence="4">Peptidase C1A papain C-terminal domain-containing protein</fullName>
    </recommendedName>
</protein>
<feature type="compositionally biased region" description="Polar residues" evidence="2">
    <location>
        <begin position="620"/>
        <end position="629"/>
    </location>
</feature>
<dbReference type="GO" id="GO:0008234">
    <property type="term" value="F:cysteine-type peptidase activity"/>
    <property type="evidence" value="ECO:0007669"/>
    <property type="project" value="InterPro"/>
</dbReference>
<organism evidence="6">
    <name type="scientific">Chlorella variabilis</name>
    <name type="common">Green alga</name>
    <dbReference type="NCBI Taxonomy" id="554065"/>
    <lineage>
        <taxon>Eukaryota</taxon>
        <taxon>Viridiplantae</taxon>
        <taxon>Chlorophyta</taxon>
        <taxon>core chlorophytes</taxon>
        <taxon>Trebouxiophyceae</taxon>
        <taxon>Chlorellales</taxon>
        <taxon>Chlorellaceae</taxon>
        <taxon>Chlorella clade</taxon>
        <taxon>Chlorella</taxon>
    </lineage>
</organism>
<dbReference type="SUPFAM" id="SSF54001">
    <property type="entry name" value="Cysteine proteinases"/>
    <property type="match status" value="1"/>
</dbReference>
<feature type="compositionally biased region" description="Basic and acidic residues" evidence="2">
    <location>
        <begin position="705"/>
        <end position="719"/>
    </location>
</feature>
<feature type="compositionally biased region" description="Low complexity" evidence="2">
    <location>
        <begin position="630"/>
        <end position="639"/>
    </location>
</feature>